<evidence type="ECO:0000313" key="1">
    <source>
        <dbReference type="EMBL" id="KAJ5199145.1"/>
    </source>
</evidence>
<reference evidence="1" key="1">
    <citation type="submission" date="2022-11" db="EMBL/GenBank/DDBJ databases">
        <authorList>
            <person name="Petersen C."/>
        </authorList>
    </citation>
    <scope>NUCLEOTIDE SEQUENCE</scope>
    <source>
        <strain evidence="1">IBT 16849</strain>
    </source>
</reference>
<accession>A0A9W9JLI1</accession>
<dbReference type="AlphaFoldDB" id="A0A9W9JLI1"/>
<sequence length="136" mass="15316">MNEESAVPNIVQSDVELPPGRWAEYAISLPWDTARRSTRIRTDLLAILRGHELQRGCSLEYTTRALAASAAFFQSSPEVLNRPQVRRALRERTRPLAAANQNLEVVLRNPASIIQEIYAAIENQKGEVNQFLASFQ</sequence>
<dbReference type="Proteomes" id="UP001150879">
    <property type="component" value="Unassembled WGS sequence"/>
</dbReference>
<reference evidence="1" key="2">
    <citation type="journal article" date="2023" name="IMA Fungus">
        <title>Comparative genomic study of the Penicillium genus elucidates a diverse pangenome and 15 lateral gene transfer events.</title>
        <authorList>
            <person name="Petersen C."/>
            <person name="Sorensen T."/>
            <person name="Nielsen M.R."/>
            <person name="Sondergaard T.E."/>
            <person name="Sorensen J.L."/>
            <person name="Fitzpatrick D.A."/>
            <person name="Frisvad J.C."/>
            <person name="Nielsen K.L."/>
        </authorList>
    </citation>
    <scope>NUCLEOTIDE SEQUENCE</scope>
    <source>
        <strain evidence="1">IBT 16849</strain>
    </source>
</reference>
<organism evidence="1 2">
    <name type="scientific">Penicillium cf. griseofulvum</name>
    <dbReference type="NCBI Taxonomy" id="2972120"/>
    <lineage>
        <taxon>Eukaryota</taxon>
        <taxon>Fungi</taxon>
        <taxon>Dikarya</taxon>
        <taxon>Ascomycota</taxon>
        <taxon>Pezizomycotina</taxon>
        <taxon>Eurotiomycetes</taxon>
        <taxon>Eurotiomycetidae</taxon>
        <taxon>Eurotiales</taxon>
        <taxon>Aspergillaceae</taxon>
        <taxon>Penicillium</taxon>
    </lineage>
</organism>
<keyword evidence="2" id="KW-1185">Reference proteome</keyword>
<evidence type="ECO:0000313" key="2">
    <source>
        <dbReference type="Proteomes" id="UP001150879"/>
    </source>
</evidence>
<proteinExistence type="predicted"/>
<protein>
    <submittedName>
        <fullName evidence="1">Uncharacterized protein</fullName>
    </submittedName>
</protein>
<gene>
    <name evidence="1" type="ORF">N7472_004349</name>
</gene>
<dbReference type="EMBL" id="JAPQKP010000003">
    <property type="protein sequence ID" value="KAJ5199145.1"/>
    <property type="molecule type" value="Genomic_DNA"/>
</dbReference>
<comment type="caution">
    <text evidence="1">The sequence shown here is derived from an EMBL/GenBank/DDBJ whole genome shotgun (WGS) entry which is preliminary data.</text>
</comment>
<name>A0A9W9JLI1_9EURO</name>